<name>A0ABW8Y007_9FLAO</name>
<feature type="transmembrane region" description="Helical" evidence="1">
    <location>
        <begin position="141"/>
        <end position="162"/>
    </location>
</feature>
<dbReference type="EMBL" id="JBELPY010000002">
    <property type="protein sequence ID" value="MFL9833488.1"/>
    <property type="molecule type" value="Genomic_DNA"/>
</dbReference>
<organism evidence="2 3">
    <name type="scientific">Chryseobacterium terrae</name>
    <dbReference type="NCBI Taxonomy" id="3163299"/>
    <lineage>
        <taxon>Bacteria</taxon>
        <taxon>Pseudomonadati</taxon>
        <taxon>Bacteroidota</taxon>
        <taxon>Flavobacteriia</taxon>
        <taxon>Flavobacteriales</taxon>
        <taxon>Weeksellaceae</taxon>
        <taxon>Chryseobacterium group</taxon>
        <taxon>Chryseobacterium</taxon>
    </lineage>
</organism>
<feature type="transmembrane region" description="Helical" evidence="1">
    <location>
        <begin position="90"/>
        <end position="110"/>
    </location>
</feature>
<keyword evidence="1" id="KW-0472">Membrane</keyword>
<keyword evidence="1" id="KW-1133">Transmembrane helix</keyword>
<feature type="transmembrane region" description="Helical" evidence="1">
    <location>
        <begin position="292"/>
        <end position="314"/>
    </location>
</feature>
<evidence type="ECO:0000256" key="1">
    <source>
        <dbReference type="SAM" id="Phobius"/>
    </source>
</evidence>
<protein>
    <recommendedName>
        <fullName evidence="4">Beta-carotene 15,15'-monooxygenase</fullName>
    </recommendedName>
</protein>
<comment type="caution">
    <text evidence="2">The sequence shown here is derived from an EMBL/GenBank/DDBJ whole genome shotgun (WGS) entry which is preliminary data.</text>
</comment>
<feature type="transmembrane region" description="Helical" evidence="1">
    <location>
        <begin position="64"/>
        <end position="84"/>
    </location>
</feature>
<keyword evidence="1" id="KW-0812">Transmembrane</keyword>
<gene>
    <name evidence="2" type="ORF">ABS765_05535</name>
</gene>
<feature type="transmembrane region" description="Helical" evidence="1">
    <location>
        <begin position="12"/>
        <end position="30"/>
    </location>
</feature>
<reference evidence="2 3" key="1">
    <citation type="submission" date="2024-06" db="EMBL/GenBank/DDBJ databases">
        <authorList>
            <person name="Kaempfer P."/>
            <person name="Viver T."/>
        </authorList>
    </citation>
    <scope>NUCLEOTIDE SEQUENCE [LARGE SCALE GENOMIC DNA]</scope>
    <source>
        <strain evidence="2 3">ST-37</strain>
    </source>
</reference>
<keyword evidence="3" id="KW-1185">Reference proteome</keyword>
<accession>A0ABW8Y007</accession>
<feature type="transmembrane region" description="Helical" evidence="1">
    <location>
        <begin position="117"/>
        <end position="135"/>
    </location>
</feature>
<sequence>MNAKFGMINVELLNFLMLILSVLIACVLPFETFLFSYAVLGPLHYLTELHWLNKKDFFLPKRKYIFLFITLSVFITVFILISSFNIFVTYRAGISGLLLFFFFLFCAYLLYVSRSMLLKIFLLFLIGFTVFLFFAKSGVFVLLGVFLPTILHVYIFTGLFMLMGYFKSPNNLSLINIVLLFIIPFAIYFIPLENFIFQSKFGAEKIYTSTNFKNINDWFVFLLKIDKEAEKVFFLKAQIFIAFAYTYHYLNWFSKTSVIGWTKTLSLKKMILVLGIWILSIALYLYNYQTGLTVLFLLSMIHVLAEFPLNALSIKTVFQKLTNK</sequence>
<feature type="transmembrane region" description="Helical" evidence="1">
    <location>
        <begin position="270"/>
        <end position="286"/>
    </location>
</feature>
<dbReference type="Proteomes" id="UP001629058">
    <property type="component" value="Unassembled WGS sequence"/>
</dbReference>
<evidence type="ECO:0000313" key="2">
    <source>
        <dbReference type="EMBL" id="MFL9833488.1"/>
    </source>
</evidence>
<feature type="transmembrane region" description="Helical" evidence="1">
    <location>
        <begin position="174"/>
        <end position="191"/>
    </location>
</feature>
<dbReference type="RefSeq" id="WP_408088378.1">
    <property type="nucleotide sequence ID" value="NZ_JBELPY010000002.1"/>
</dbReference>
<dbReference type="PROSITE" id="PS51257">
    <property type="entry name" value="PROKAR_LIPOPROTEIN"/>
    <property type="match status" value="1"/>
</dbReference>
<evidence type="ECO:0000313" key="3">
    <source>
        <dbReference type="Proteomes" id="UP001629058"/>
    </source>
</evidence>
<proteinExistence type="predicted"/>
<evidence type="ECO:0008006" key="4">
    <source>
        <dbReference type="Google" id="ProtNLM"/>
    </source>
</evidence>
<feature type="transmembrane region" description="Helical" evidence="1">
    <location>
        <begin position="232"/>
        <end position="250"/>
    </location>
</feature>